<comment type="caution">
    <text evidence="1">The sequence shown here is derived from an EMBL/GenBank/DDBJ whole genome shotgun (WGS) entry which is preliminary data.</text>
</comment>
<evidence type="ECO:0000313" key="1">
    <source>
        <dbReference type="EMBL" id="CAG7833299.1"/>
    </source>
</evidence>
<dbReference type="AlphaFoldDB" id="A0A8J2LII1"/>
<reference evidence="1" key="1">
    <citation type="submission" date="2021-06" db="EMBL/GenBank/DDBJ databases">
        <authorList>
            <person name="Hodson N. C."/>
            <person name="Mongue J. A."/>
            <person name="Jaron S. K."/>
        </authorList>
    </citation>
    <scope>NUCLEOTIDE SEQUENCE</scope>
</reference>
<accession>A0A8J2LII1</accession>
<gene>
    <name evidence="1" type="ORF">AFUS01_LOCUS42938</name>
</gene>
<protein>
    <submittedName>
        <fullName evidence="1">Uncharacterized protein</fullName>
    </submittedName>
</protein>
<dbReference type="Proteomes" id="UP000708208">
    <property type="component" value="Unassembled WGS sequence"/>
</dbReference>
<sequence>LSETRKISNLLAVASSFSERAAVM</sequence>
<feature type="non-terminal residue" evidence="1">
    <location>
        <position position="24"/>
    </location>
</feature>
<evidence type="ECO:0000313" key="2">
    <source>
        <dbReference type="Proteomes" id="UP000708208"/>
    </source>
</evidence>
<feature type="non-terminal residue" evidence="1">
    <location>
        <position position="1"/>
    </location>
</feature>
<proteinExistence type="predicted"/>
<keyword evidence="2" id="KW-1185">Reference proteome</keyword>
<organism evidence="1 2">
    <name type="scientific">Allacma fusca</name>
    <dbReference type="NCBI Taxonomy" id="39272"/>
    <lineage>
        <taxon>Eukaryota</taxon>
        <taxon>Metazoa</taxon>
        <taxon>Ecdysozoa</taxon>
        <taxon>Arthropoda</taxon>
        <taxon>Hexapoda</taxon>
        <taxon>Collembola</taxon>
        <taxon>Symphypleona</taxon>
        <taxon>Sminthuridae</taxon>
        <taxon>Allacma</taxon>
    </lineage>
</organism>
<name>A0A8J2LII1_9HEXA</name>
<dbReference type="EMBL" id="CAJVCH010569718">
    <property type="protein sequence ID" value="CAG7833299.1"/>
    <property type="molecule type" value="Genomic_DNA"/>
</dbReference>